<dbReference type="Gene3D" id="3.40.50.1000">
    <property type="entry name" value="HAD superfamily/HAD-like"/>
    <property type="match status" value="1"/>
</dbReference>
<dbReference type="Pfam" id="PF02585">
    <property type="entry name" value="PIG-L"/>
    <property type="match status" value="1"/>
</dbReference>
<evidence type="ECO:0000313" key="2">
    <source>
        <dbReference type="EMBL" id="SEF58173.1"/>
    </source>
</evidence>
<dbReference type="InterPro" id="IPR036412">
    <property type="entry name" value="HAD-like_sf"/>
</dbReference>
<name>A0A1H5T5S8_9PROT</name>
<dbReference type="InterPro" id="IPR023214">
    <property type="entry name" value="HAD_sf"/>
</dbReference>
<dbReference type="EMBL" id="FNUX01000004">
    <property type="protein sequence ID" value="SEF58173.1"/>
    <property type="molecule type" value="Genomic_DNA"/>
</dbReference>
<dbReference type="InterPro" id="IPR024078">
    <property type="entry name" value="LmbE-like_dom_sf"/>
</dbReference>
<dbReference type="Pfam" id="PF00535">
    <property type="entry name" value="Glycos_transf_2"/>
    <property type="match status" value="1"/>
</dbReference>
<dbReference type="Proteomes" id="UP000236753">
    <property type="component" value="Unassembled WGS sequence"/>
</dbReference>
<dbReference type="PANTHER" id="PTHR22916">
    <property type="entry name" value="GLYCOSYLTRANSFERASE"/>
    <property type="match status" value="1"/>
</dbReference>
<gene>
    <name evidence="2" type="ORF">SAMN05216334_10413</name>
</gene>
<accession>A0A1H5T5S8</accession>
<dbReference type="InterPro" id="IPR029044">
    <property type="entry name" value="Nucleotide-diphossugar_trans"/>
</dbReference>
<sequence>MLKNSLIPHQAATQIPGNCILVFATEPGDEVFGCGGAIMHHVEQGIPVHVIVVSDGAHDISEEKATAEYTLQRQNESIAAADILGYGTPVFWQYQDRQVCYGEKLIQEIQTAIHATGADLVYVPSIFEMQPDHRVLGMAAVEAVRRIGKAVCLALYEVSIPLHPNQLLNISNWVARKKAAMECFVSQNAIQRYDLHIAALNRYRTYTLPVSVTAAEAFILITAEELSNDPLKLYQSEHVRQRALGLFLDSGDVPLVSIIIRSMDRSTLSDALDSIALQTYPNIEVVIVNAKGAGHRVINEWCGRFPVRIVGDNEPLNRSRAANIGLNSAKGSYLIFLDDDDLFYPEHISSLLVALQNNSDARCAYAGVNVEYYVAGQLETNAVFNESFDPRRLWGRNFIPIHAMLFEKSLIAIDHCSFDENLEVFEDWDFWMQLAQHGEILHVDKITAIYRNHGHSGMGLEYSEDFVKTSRSKVYDKWKKLLTGEQLEGLIQYREDIISGLRACLAESGHLAASLRNRLQQDMLASNQREQLLQETINDQQKAINDQQKAINDQQKAINDLFYSTSWKITAPVRFIARIIRGQYAEAWGGLRRRILPLLKIIYSWLPVRWRSKVLDIGYRFAGSLFAGMGHYEVWRANETGSAGQLSRDLDSSLTGMWDPSTISPLAKTPSGRIAIHAHIFYADLATEFERYLNNMPFSYDLFVSTPHETAKQKCEQVFSRLPRLGRLTIAMVPNRGRDIAPMFCTFGEVLQQYDYIAHIHSKKSLYNNGATDGWREYLLTNLLGSKAQIRRIFTLLTGEKPIGFVYPQNFSKLPYMANTWLSNQVSGRLWCNKLGITEIPEGYFDFPAGSMFWARTKALQPLFDARIKIEDFAEEAGQKDATFAHCIERLFVLVTRQSGFNAAILRDSGSNSWSRWHFEQYVLRKQEDAHNRMADPTLRIVTFDIFDTLLTRPLLDPEIVKNIIAHRAGGDEGKLYLKFRSIAETQARQKADRDIGLDAIFDEFSILSELSFEAVMRLRKLEEAAELEIVAPRPEAIALMQFAISLGKRVILVSDRYLSKLCVEGILRHHGINGWHELYLSAGNGSRKDTGDFYRQLLIQETASPSEIMVIGDDEHSDVQIPGDMGIRILHVMRPVELARAMPRLGSMIERSIYCEDINEQLTLGTIVQGNFHPLFFPRFSASDLVPSTPWAIGYAVVGPLVLSFVQWLAAKAEADGIQRLYFLAREGQLLKIAYDLWVSNNAHAIASDYLVLSRRAVTVPMISDFNDILQIARAQYHPNHLSEFIQVRYGLTLSHEDLENFVRLGLWPKNKLVSVENENIGHLMPVLQALEERILINAQAERPGLLTYLSDLGLNKNLKSAVVDIGYAATIQGCLNRLMGQTIHGYYLMTVERAQKISSQYGAIAQGCVAHCIDPKIYPMPPIFVKSFLLEKLLSSDDAQVVCYRQTDSNGIVPEFRQLADEERQSMATRAEIRRGIMDFINQSITIRDKLVSDFEIPLDIATELFDEFIKRPSQAEKDILDGLTLDDHYCGRGLVS</sequence>
<dbReference type="InterPro" id="IPR003737">
    <property type="entry name" value="GlcNAc_PI_deacetylase-related"/>
</dbReference>
<dbReference type="InterPro" id="IPR001173">
    <property type="entry name" value="Glyco_trans_2-like"/>
</dbReference>
<reference evidence="2 3" key="1">
    <citation type="submission" date="2016-10" db="EMBL/GenBank/DDBJ databases">
        <authorList>
            <person name="de Groot N.N."/>
        </authorList>
    </citation>
    <scope>NUCLEOTIDE SEQUENCE [LARGE SCALE GENOMIC DNA]</scope>
    <source>
        <strain evidence="2 3">Nm13</strain>
    </source>
</reference>
<dbReference type="SUPFAM" id="SSF56784">
    <property type="entry name" value="HAD-like"/>
    <property type="match status" value="1"/>
</dbReference>
<dbReference type="Pfam" id="PF05045">
    <property type="entry name" value="RgpF"/>
    <property type="match status" value="1"/>
</dbReference>
<dbReference type="CDD" id="cd01427">
    <property type="entry name" value="HAD_like"/>
    <property type="match status" value="1"/>
</dbReference>
<evidence type="ECO:0000313" key="3">
    <source>
        <dbReference type="Proteomes" id="UP000236753"/>
    </source>
</evidence>
<dbReference type="GO" id="GO:0016758">
    <property type="term" value="F:hexosyltransferase activity"/>
    <property type="evidence" value="ECO:0007669"/>
    <property type="project" value="UniProtKB-ARBA"/>
</dbReference>
<organism evidence="2 3">
    <name type="scientific">Nitrosomonas ureae</name>
    <dbReference type="NCBI Taxonomy" id="44577"/>
    <lineage>
        <taxon>Bacteria</taxon>
        <taxon>Pseudomonadati</taxon>
        <taxon>Pseudomonadota</taxon>
        <taxon>Betaproteobacteria</taxon>
        <taxon>Nitrosomonadales</taxon>
        <taxon>Nitrosomonadaceae</taxon>
        <taxon>Nitrosomonas</taxon>
    </lineage>
</organism>
<proteinExistence type="predicted"/>
<feature type="domain" description="Glycosyltransferase 2-like" evidence="1">
    <location>
        <begin position="258"/>
        <end position="401"/>
    </location>
</feature>
<dbReference type="InterPro" id="IPR007739">
    <property type="entry name" value="RgpF"/>
</dbReference>
<protein>
    <submittedName>
        <fullName evidence="2">Glycosyl transferase family 2</fullName>
    </submittedName>
</protein>
<dbReference type="Gene3D" id="3.40.50.10320">
    <property type="entry name" value="LmbE-like"/>
    <property type="match status" value="1"/>
</dbReference>
<dbReference type="PANTHER" id="PTHR22916:SF3">
    <property type="entry name" value="UDP-GLCNAC:BETAGAL BETA-1,3-N-ACETYLGLUCOSAMINYLTRANSFERASE-LIKE PROTEIN 1"/>
    <property type="match status" value="1"/>
</dbReference>
<keyword evidence="2" id="KW-0808">Transferase</keyword>
<dbReference type="RefSeq" id="WP_103965687.1">
    <property type="nucleotide sequence ID" value="NZ_FNUX01000004.1"/>
</dbReference>
<evidence type="ECO:0000259" key="1">
    <source>
        <dbReference type="Pfam" id="PF00535"/>
    </source>
</evidence>
<dbReference type="SUPFAM" id="SSF53448">
    <property type="entry name" value="Nucleotide-diphospho-sugar transferases"/>
    <property type="match status" value="1"/>
</dbReference>
<dbReference type="Gene3D" id="3.90.550.10">
    <property type="entry name" value="Spore Coat Polysaccharide Biosynthesis Protein SpsA, Chain A"/>
    <property type="match status" value="1"/>
</dbReference>
<dbReference type="SUPFAM" id="SSF102588">
    <property type="entry name" value="LmbE-like"/>
    <property type="match status" value="1"/>
</dbReference>
<dbReference type="OrthoDB" id="9816564at2"/>